<protein>
    <submittedName>
        <fullName evidence="2">Uncharacterized protein</fullName>
    </submittedName>
</protein>
<dbReference type="AlphaFoldDB" id="A0AAQ3NYV4"/>
<name>A0AAQ3NYV4_VIGMU</name>
<proteinExistence type="predicted"/>
<keyword evidence="3" id="KW-1185">Reference proteome</keyword>
<dbReference type="Proteomes" id="UP001374535">
    <property type="component" value="Chromosome 3"/>
</dbReference>
<dbReference type="EMBL" id="CP144698">
    <property type="protein sequence ID" value="WVZ17332.1"/>
    <property type="molecule type" value="Genomic_DNA"/>
</dbReference>
<sequence length="303" mass="34678">MADTWYPDLVRVFYCNLKISDGTLYSIVKEVDIKLTEVVWTDITGLKLGGERCYRGTNGFDKFSMYQDNYSSYKTGGMRKDDRLAVFTISWILMPRGSNHAQATIEDLFLLKALKENIQVDCLVAILDNMLKVTRLELAKLPYCVFISKILIHFGVDYIGESSESYNKTSMISQSALHMMQMQYTPEGWVFKSEVVDVEGETEQSSTIPYRARSEFKRTMLRETRNDVLELKERMSFQDQWMDGENEEVSNEEESTPDVSVGMSEDKSDEEVIADESNGLLKGLRTIGEGILVVGLYCYMPIF</sequence>
<evidence type="ECO:0000313" key="3">
    <source>
        <dbReference type="Proteomes" id="UP001374535"/>
    </source>
</evidence>
<accession>A0AAQ3NYV4</accession>
<gene>
    <name evidence="2" type="ORF">V8G54_010314</name>
</gene>
<evidence type="ECO:0000256" key="1">
    <source>
        <dbReference type="SAM" id="MobiDB-lite"/>
    </source>
</evidence>
<feature type="compositionally biased region" description="Acidic residues" evidence="1">
    <location>
        <begin position="242"/>
        <end position="256"/>
    </location>
</feature>
<evidence type="ECO:0000313" key="2">
    <source>
        <dbReference type="EMBL" id="WVZ17332.1"/>
    </source>
</evidence>
<reference evidence="2 3" key="1">
    <citation type="journal article" date="2023" name="Life. Sci Alliance">
        <title>Evolutionary insights into 3D genome organization and epigenetic landscape of Vigna mungo.</title>
        <authorList>
            <person name="Junaid A."/>
            <person name="Singh B."/>
            <person name="Bhatia S."/>
        </authorList>
    </citation>
    <scope>NUCLEOTIDE SEQUENCE [LARGE SCALE GENOMIC DNA]</scope>
    <source>
        <strain evidence="2">Urdbean</strain>
    </source>
</reference>
<feature type="region of interest" description="Disordered" evidence="1">
    <location>
        <begin position="242"/>
        <end position="271"/>
    </location>
</feature>
<organism evidence="2 3">
    <name type="scientific">Vigna mungo</name>
    <name type="common">Black gram</name>
    <name type="synonym">Phaseolus mungo</name>
    <dbReference type="NCBI Taxonomy" id="3915"/>
    <lineage>
        <taxon>Eukaryota</taxon>
        <taxon>Viridiplantae</taxon>
        <taxon>Streptophyta</taxon>
        <taxon>Embryophyta</taxon>
        <taxon>Tracheophyta</taxon>
        <taxon>Spermatophyta</taxon>
        <taxon>Magnoliopsida</taxon>
        <taxon>eudicotyledons</taxon>
        <taxon>Gunneridae</taxon>
        <taxon>Pentapetalae</taxon>
        <taxon>rosids</taxon>
        <taxon>fabids</taxon>
        <taxon>Fabales</taxon>
        <taxon>Fabaceae</taxon>
        <taxon>Papilionoideae</taxon>
        <taxon>50 kb inversion clade</taxon>
        <taxon>NPAAA clade</taxon>
        <taxon>indigoferoid/millettioid clade</taxon>
        <taxon>Phaseoleae</taxon>
        <taxon>Vigna</taxon>
    </lineage>
</organism>